<proteinExistence type="predicted"/>
<dbReference type="Pfam" id="PF01844">
    <property type="entry name" value="HNH"/>
    <property type="match status" value="1"/>
</dbReference>
<dbReference type="InterPro" id="IPR002711">
    <property type="entry name" value="HNH"/>
</dbReference>
<evidence type="ECO:0000313" key="2">
    <source>
        <dbReference type="EMBL" id="APT87015.1"/>
    </source>
</evidence>
<dbReference type="GeneID" id="82880526"/>
<sequence length="331" mass="35889">MDALEAYIVAAAPGMDILAAAWGKQEGELLEMGASDTDAREILGLAHIYFGPTAYTAMQAAARGSRHLLSTLRMIERYAQRLSSRRSAWLLRKELCTRGESAAQLERRARELVRELAVPRPPSQGVRLTRRARAPWTLTITGPSDLVAQLSAAIDPQSPLDSVQKIFFGGGAGSAPAAATNVIIELDQLDKVVSGRGDEVTVTMTNGATITGAELARKRLLEHGYVTLIHPLEGPVNLYRASRHASRKQRLMMSAENPRCAWPGCNHPADSAQAHHLKAWSRGGETNPGNLATCCAYHNGVNSDDPLALTSRGRLERIAGKVVWIPPWARP</sequence>
<dbReference type="EMBL" id="CP009246">
    <property type="protein sequence ID" value="APT87015.1"/>
    <property type="molecule type" value="Genomic_DNA"/>
</dbReference>
<keyword evidence="2" id="KW-0540">Nuclease</keyword>
<reference evidence="2 4" key="1">
    <citation type="submission" date="2014-08" db="EMBL/GenBank/DDBJ databases">
        <title>Complete genome sequence of Corynebacterium flavescens OJ8(T)(=DSM 20296(T)), isolated from cheese.</title>
        <authorList>
            <person name="Ruckert C."/>
            <person name="Albersmeier A."/>
            <person name="Winkler A."/>
            <person name="Kalinowski J."/>
        </authorList>
    </citation>
    <scope>NUCLEOTIDE SEQUENCE [LARGE SCALE GENOMIC DNA]</scope>
    <source>
        <strain evidence="2 4">OJ8</strain>
    </source>
</reference>
<feature type="domain" description="HNH nuclease" evidence="1">
    <location>
        <begin position="247"/>
        <end position="300"/>
    </location>
</feature>
<protein>
    <submittedName>
        <fullName evidence="2">HNH endonuclease</fullName>
    </submittedName>
</protein>
<dbReference type="Proteomes" id="UP000185479">
    <property type="component" value="Chromosome"/>
</dbReference>
<name>A0A1L7CMJ5_CORFL</name>
<dbReference type="GO" id="GO:0004519">
    <property type="term" value="F:endonuclease activity"/>
    <property type="evidence" value="ECO:0007669"/>
    <property type="project" value="UniProtKB-KW"/>
</dbReference>
<dbReference type="AlphaFoldDB" id="A0A1L7CMJ5"/>
<dbReference type="Gene3D" id="1.10.30.50">
    <property type="match status" value="1"/>
</dbReference>
<dbReference type="CDD" id="cd00085">
    <property type="entry name" value="HNHc"/>
    <property type="match status" value="1"/>
</dbReference>
<evidence type="ECO:0000313" key="3">
    <source>
        <dbReference type="EMBL" id="GEB96847.1"/>
    </source>
</evidence>
<dbReference type="SMART" id="SM00507">
    <property type="entry name" value="HNHc"/>
    <property type="match status" value="1"/>
</dbReference>
<evidence type="ECO:0000259" key="1">
    <source>
        <dbReference type="SMART" id="SM00507"/>
    </source>
</evidence>
<dbReference type="RefSeq" id="WP_075729961.1">
    <property type="nucleotide sequence ID" value="NZ_BJNB01000003.1"/>
</dbReference>
<dbReference type="InterPro" id="IPR003615">
    <property type="entry name" value="HNH_nuc"/>
</dbReference>
<dbReference type="KEGG" id="cfc:CFLV_07335"/>
<dbReference type="STRING" id="28028.CFLV_07335"/>
<dbReference type="GO" id="GO:0008270">
    <property type="term" value="F:zinc ion binding"/>
    <property type="evidence" value="ECO:0007669"/>
    <property type="project" value="InterPro"/>
</dbReference>
<evidence type="ECO:0000313" key="5">
    <source>
        <dbReference type="Proteomes" id="UP000315353"/>
    </source>
</evidence>
<keyword evidence="2" id="KW-0378">Hydrolase</keyword>
<accession>A0A1L7CMJ5</accession>
<keyword evidence="4" id="KW-1185">Reference proteome</keyword>
<keyword evidence="2" id="KW-0255">Endonuclease</keyword>
<dbReference type="EMBL" id="BJNB01000003">
    <property type="protein sequence ID" value="GEB96847.1"/>
    <property type="molecule type" value="Genomic_DNA"/>
</dbReference>
<organism evidence="2 4">
    <name type="scientific">Corynebacterium flavescens</name>
    <dbReference type="NCBI Taxonomy" id="28028"/>
    <lineage>
        <taxon>Bacteria</taxon>
        <taxon>Bacillati</taxon>
        <taxon>Actinomycetota</taxon>
        <taxon>Actinomycetes</taxon>
        <taxon>Mycobacteriales</taxon>
        <taxon>Corynebacteriaceae</taxon>
        <taxon>Corynebacterium</taxon>
    </lineage>
</organism>
<evidence type="ECO:0000313" key="4">
    <source>
        <dbReference type="Proteomes" id="UP000185479"/>
    </source>
</evidence>
<dbReference type="GO" id="GO:0003676">
    <property type="term" value="F:nucleic acid binding"/>
    <property type="evidence" value="ECO:0007669"/>
    <property type="project" value="InterPro"/>
</dbReference>
<dbReference type="Proteomes" id="UP000315353">
    <property type="component" value="Unassembled WGS sequence"/>
</dbReference>
<dbReference type="OrthoDB" id="4398180at2"/>
<reference evidence="3 5" key="2">
    <citation type="submission" date="2019-06" db="EMBL/GenBank/DDBJ databases">
        <title>Whole genome shotgun sequence of Corynebacterium flavescens NBRC 14136.</title>
        <authorList>
            <person name="Hosoyama A."/>
            <person name="Uohara A."/>
            <person name="Ohji S."/>
            <person name="Ichikawa N."/>
        </authorList>
    </citation>
    <scope>NUCLEOTIDE SEQUENCE [LARGE SCALE GENOMIC DNA]</scope>
    <source>
        <strain evidence="3 5">NBRC 14136</strain>
    </source>
</reference>
<gene>
    <name evidence="3" type="ORF">CFL01nite_03420</name>
    <name evidence="2" type="ORF">CFLV_07335</name>
</gene>